<proteinExistence type="predicted"/>
<accession>A0ABP7NG66</accession>
<protein>
    <submittedName>
        <fullName evidence="2">Uncharacterized protein</fullName>
    </submittedName>
</protein>
<evidence type="ECO:0000313" key="2">
    <source>
        <dbReference type="EMBL" id="GAA3946308.1"/>
    </source>
</evidence>
<evidence type="ECO:0000256" key="1">
    <source>
        <dbReference type="SAM" id="SignalP"/>
    </source>
</evidence>
<dbReference type="EMBL" id="BAABBO010000001">
    <property type="protein sequence ID" value="GAA3946308.1"/>
    <property type="molecule type" value="Genomic_DNA"/>
</dbReference>
<keyword evidence="3" id="KW-1185">Reference proteome</keyword>
<organism evidence="2 3">
    <name type="scientific">Allohahella marinimesophila</name>
    <dbReference type="NCBI Taxonomy" id="1054972"/>
    <lineage>
        <taxon>Bacteria</taxon>
        <taxon>Pseudomonadati</taxon>
        <taxon>Pseudomonadota</taxon>
        <taxon>Gammaproteobacteria</taxon>
        <taxon>Oceanospirillales</taxon>
        <taxon>Hahellaceae</taxon>
        <taxon>Allohahella</taxon>
    </lineage>
</organism>
<keyword evidence="1" id="KW-0732">Signal</keyword>
<name>A0ABP7NG66_9GAMM</name>
<feature type="signal peptide" evidence="1">
    <location>
        <begin position="1"/>
        <end position="28"/>
    </location>
</feature>
<dbReference type="RefSeq" id="WP_344802346.1">
    <property type="nucleotide sequence ID" value="NZ_BAABBO010000001.1"/>
</dbReference>
<dbReference type="Proteomes" id="UP001501337">
    <property type="component" value="Unassembled WGS sequence"/>
</dbReference>
<evidence type="ECO:0000313" key="3">
    <source>
        <dbReference type="Proteomes" id="UP001501337"/>
    </source>
</evidence>
<reference evidence="3" key="1">
    <citation type="journal article" date="2019" name="Int. J. Syst. Evol. Microbiol.">
        <title>The Global Catalogue of Microorganisms (GCM) 10K type strain sequencing project: providing services to taxonomists for standard genome sequencing and annotation.</title>
        <authorList>
            <consortium name="The Broad Institute Genomics Platform"/>
            <consortium name="The Broad Institute Genome Sequencing Center for Infectious Disease"/>
            <person name="Wu L."/>
            <person name="Ma J."/>
        </authorList>
    </citation>
    <scope>NUCLEOTIDE SEQUENCE [LARGE SCALE GENOMIC DNA]</scope>
    <source>
        <strain evidence="3">JCM 17555</strain>
    </source>
</reference>
<feature type="chain" id="PRO_5045156626" evidence="1">
    <location>
        <begin position="29"/>
        <end position="124"/>
    </location>
</feature>
<gene>
    <name evidence="2" type="ORF">GCM10022278_01860</name>
</gene>
<sequence length="124" mass="13873">MIRRTLGVWRRILMACGLAALSAQASFAETISTVSMRPIERYSSEKCLVLEANKPVQWAFRSPYSVNFNVHVHTDEGTVYPEKDDAVTSGSGTLLSQETVEHCFMWTATVPTTDPWAIEFSITQ</sequence>
<comment type="caution">
    <text evidence="2">The sequence shown here is derived from an EMBL/GenBank/DDBJ whole genome shotgun (WGS) entry which is preliminary data.</text>
</comment>